<evidence type="ECO:0000256" key="7">
    <source>
        <dbReference type="ARBA" id="ARBA00023136"/>
    </source>
</evidence>
<dbReference type="InterPro" id="IPR006634">
    <property type="entry name" value="TLC-dom"/>
</dbReference>
<keyword evidence="6 11" id="KW-1133">Transmembrane helix</keyword>
<dbReference type="InterPro" id="IPR016447">
    <property type="entry name" value="Translocation_assoc_membrane"/>
</dbReference>
<evidence type="ECO:0000256" key="3">
    <source>
        <dbReference type="ARBA" id="ARBA00022448"/>
    </source>
</evidence>
<protein>
    <recommendedName>
        <fullName evidence="8">Translocating chain-associated membrane protein</fullName>
    </recommendedName>
</protein>
<feature type="transmembrane region" description="Helical" evidence="11">
    <location>
        <begin position="202"/>
        <end position="219"/>
    </location>
</feature>
<keyword evidence="7 9" id="KW-0472">Membrane</keyword>
<feature type="transmembrane region" description="Helical" evidence="11">
    <location>
        <begin position="290"/>
        <end position="312"/>
    </location>
</feature>
<evidence type="ECO:0000256" key="1">
    <source>
        <dbReference type="ARBA" id="ARBA00004141"/>
    </source>
</evidence>
<feature type="transmembrane region" description="Helical" evidence="11">
    <location>
        <begin position="88"/>
        <end position="107"/>
    </location>
</feature>
<dbReference type="GO" id="GO:0005789">
    <property type="term" value="C:endoplasmic reticulum membrane"/>
    <property type="evidence" value="ECO:0007669"/>
    <property type="project" value="TreeGrafter"/>
</dbReference>
<evidence type="ECO:0000313" key="12">
    <source>
        <dbReference type="EnsemblMetazoa" id="PPAI008491-PA"/>
    </source>
</evidence>
<comment type="similarity">
    <text evidence="2 8">Belongs to the TRAM family.</text>
</comment>
<evidence type="ECO:0000256" key="6">
    <source>
        <dbReference type="ARBA" id="ARBA00022989"/>
    </source>
</evidence>
<dbReference type="GO" id="GO:0045048">
    <property type="term" value="P:protein insertion into ER membrane"/>
    <property type="evidence" value="ECO:0007669"/>
    <property type="project" value="TreeGrafter"/>
</dbReference>
<dbReference type="PROSITE" id="PS50922">
    <property type="entry name" value="TLC"/>
    <property type="match status" value="1"/>
</dbReference>
<feature type="transmembrane region" description="Helical" evidence="11">
    <location>
        <begin position="21"/>
        <end position="44"/>
    </location>
</feature>
<evidence type="ECO:0000256" key="2">
    <source>
        <dbReference type="ARBA" id="ARBA00005999"/>
    </source>
</evidence>
<sequence length="363" mass="42021">MAIKPIGRKSSSKNPPILSHEFVIQNHADIVSCIAMVFVVGLMIQTTSQLASVFVTLHHNVTGQEPSSEVPRGLPFYYEPGWKDSCAVFFYMLICIIMHAILQEYVLDKISKKLHLSKFKLARFNESGQLVVFYLVSFVWGIEVILREQYVRMMSNLWVDYPNHPMSFLHKLYFIIQLAYYLHMLPELYFQKVKKEEQKDKIRHALAGLLFIAFGYVFNFQRISIVLLTFHYFSEVSTHFVQLLDIFDKHEKLSNVRVLSNIVFVSMRFATMVISVLTFFYGIGGTTDHASIGIVSLFVVYSLQGYLIFQFINEFLRNRREKQAELKALKKSKSVKVDKVKKEKKQDGDLPDGEQNSGKLKTK</sequence>
<dbReference type="EnsemblMetazoa" id="PPAI008491-RA">
    <property type="protein sequence ID" value="PPAI008491-PA"/>
    <property type="gene ID" value="PPAI008491"/>
</dbReference>
<organism evidence="12 13">
    <name type="scientific">Phlebotomus papatasi</name>
    <name type="common">Sandfly</name>
    <dbReference type="NCBI Taxonomy" id="29031"/>
    <lineage>
        <taxon>Eukaryota</taxon>
        <taxon>Metazoa</taxon>
        <taxon>Ecdysozoa</taxon>
        <taxon>Arthropoda</taxon>
        <taxon>Hexapoda</taxon>
        <taxon>Insecta</taxon>
        <taxon>Pterygota</taxon>
        <taxon>Neoptera</taxon>
        <taxon>Endopterygota</taxon>
        <taxon>Diptera</taxon>
        <taxon>Nematocera</taxon>
        <taxon>Psychodoidea</taxon>
        <taxon>Psychodidae</taxon>
        <taxon>Phlebotomus</taxon>
        <taxon>Phlebotomus</taxon>
    </lineage>
</organism>
<feature type="transmembrane region" description="Helical" evidence="11">
    <location>
        <begin position="128"/>
        <end position="146"/>
    </location>
</feature>
<evidence type="ECO:0000313" key="13">
    <source>
        <dbReference type="Proteomes" id="UP000092462"/>
    </source>
</evidence>
<evidence type="ECO:0000256" key="10">
    <source>
        <dbReference type="SAM" id="MobiDB-lite"/>
    </source>
</evidence>
<dbReference type="EMBL" id="AJVK01001037">
    <property type="status" value="NOT_ANNOTATED_CDS"/>
    <property type="molecule type" value="Genomic_DNA"/>
</dbReference>
<evidence type="ECO:0000256" key="11">
    <source>
        <dbReference type="SAM" id="Phobius"/>
    </source>
</evidence>
<dbReference type="AlphaFoldDB" id="A0A1B0DJR7"/>
<comment type="subcellular location">
    <subcellularLocation>
        <location evidence="1">Membrane</location>
        <topology evidence="1">Multi-pass membrane protein</topology>
    </subcellularLocation>
</comment>
<evidence type="ECO:0000256" key="4">
    <source>
        <dbReference type="ARBA" id="ARBA00022692"/>
    </source>
</evidence>
<feature type="compositionally biased region" description="Basic and acidic residues" evidence="10">
    <location>
        <begin position="335"/>
        <end position="348"/>
    </location>
</feature>
<dbReference type="Proteomes" id="UP000092462">
    <property type="component" value="Unassembled WGS sequence"/>
</dbReference>
<evidence type="ECO:0000256" key="8">
    <source>
        <dbReference type="PIRNR" id="PIRNR005449"/>
    </source>
</evidence>
<proteinExistence type="inferred from homology"/>
<evidence type="ECO:0000256" key="5">
    <source>
        <dbReference type="ARBA" id="ARBA00022927"/>
    </source>
</evidence>
<dbReference type="PANTHER" id="PTHR12371:SF11">
    <property type="entry name" value="TRANSLOCATING CHAIN-ASSOCIATED MEMBRANE PROTEIN"/>
    <property type="match status" value="1"/>
</dbReference>
<evidence type="ECO:0000256" key="9">
    <source>
        <dbReference type="PROSITE-ProRule" id="PRU00205"/>
    </source>
</evidence>
<feature type="region of interest" description="Disordered" evidence="10">
    <location>
        <begin position="333"/>
        <end position="363"/>
    </location>
</feature>
<dbReference type="SMART" id="SM00724">
    <property type="entry name" value="TLC"/>
    <property type="match status" value="1"/>
</dbReference>
<accession>A0A1B0DJR7</accession>
<dbReference type="RefSeq" id="XP_055711772.1">
    <property type="nucleotide sequence ID" value="XM_055855797.1"/>
</dbReference>
<feature type="compositionally biased region" description="Polar residues" evidence="10">
    <location>
        <begin position="354"/>
        <end position="363"/>
    </location>
</feature>
<keyword evidence="8" id="KW-0811">Translocation</keyword>
<keyword evidence="13" id="KW-1185">Reference proteome</keyword>
<dbReference type="GeneID" id="129806929"/>
<feature type="transmembrane region" description="Helical" evidence="11">
    <location>
        <begin position="259"/>
        <end position="284"/>
    </location>
</feature>
<dbReference type="VEuPathDB" id="VectorBase:PPAPM1_001825"/>
<dbReference type="CTD" id="31042"/>
<dbReference type="Pfam" id="PF03798">
    <property type="entry name" value="TRAM_LAG1_CLN8"/>
    <property type="match status" value="1"/>
</dbReference>
<keyword evidence="3 8" id="KW-0813">Transport</keyword>
<dbReference type="GO" id="GO:0006616">
    <property type="term" value="P:SRP-dependent cotranslational protein targeting to membrane, translocation"/>
    <property type="evidence" value="ECO:0007669"/>
    <property type="project" value="InterPro"/>
</dbReference>
<dbReference type="KEGG" id="ppap:129806929"/>
<dbReference type="PANTHER" id="PTHR12371">
    <property type="entry name" value="TRANSLOCATION ASSOCIATED MEMBRANE PROTEIN"/>
    <property type="match status" value="1"/>
</dbReference>
<reference evidence="12" key="1">
    <citation type="submission" date="2022-08" db="UniProtKB">
        <authorList>
            <consortium name="EnsemblMetazoa"/>
        </authorList>
    </citation>
    <scope>IDENTIFICATION</scope>
    <source>
        <strain evidence="12">Israel</strain>
    </source>
</reference>
<keyword evidence="5 8" id="KW-0653">Protein transport</keyword>
<dbReference type="VEuPathDB" id="VectorBase:PPAI008491"/>
<dbReference type="OrthoDB" id="3053196at2759"/>
<name>A0A1B0DJR7_PHLPP</name>
<dbReference type="PIRSF" id="PIRSF005449">
    <property type="entry name" value="Translocation_assoc_membrane"/>
    <property type="match status" value="1"/>
</dbReference>
<keyword evidence="4 9" id="KW-0812">Transmembrane</keyword>
<feature type="transmembrane region" description="Helical" evidence="11">
    <location>
        <begin position="172"/>
        <end position="190"/>
    </location>
</feature>